<dbReference type="Proteomes" id="UP000655759">
    <property type="component" value="Unassembled WGS sequence"/>
</dbReference>
<sequence>MLPDRCSIRKGGRPCVNPPEFVMSILSKDGEYMIGVTCENHKNVFSDKMQVLQEEGKLPQGQINFTALKAVGTDCIKAHPDDLINIE</sequence>
<dbReference type="RefSeq" id="WP_205097477.1">
    <property type="nucleotide sequence ID" value="NZ_CAJNAQ010000001.1"/>
</dbReference>
<organism evidence="1 2">
    <name type="scientific">Candidatus Nitrosotenuis uzonensis</name>
    <dbReference type="NCBI Taxonomy" id="1407055"/>
    <lineage>
        <taxon>Archaea</taxon>
        <taxon>Nitrososphaerota</taxon>
        <taxon>Candidatus Nitrosotenuis</taxon>
    </lineage>
</organism>
<comment type="caution">
    <text evidence="1">The sequence shown here is derived from an EMBL/GenBank/DDBJ whole genome shotgun (WGS) entry which is preliminary data.</text>
</comment>
<proteinExistence type="predicted"/>
<reference evidence="1" key="1">
    <citation type="submission" date="2021-02" db="EMBL/GenBank/DDBJ databases">
        <authorList>
            <person name="Han P."/>
        </authorList>
    </citation>
    <scope>NUCLEOTIDE SEQUENCE</scope>
    <source>
        <strain evidence="1">Candidatus Nitrosotenuis uzonensis 5A</strain>
    </source>
</reference>
<evidence type="ECO:0000313" key="2">
    <source>
        <dbReference type="Proteomes" id="UP000655759"/>
    </source>
</evidence>
<evidence type="ECO:0000313" key="1">
    <source>
        <dbReference type="EMBL" id="CAE6484690.1"/>
    </source>
</evidence>
<name>A0A812EX18_9ARCH</name>
<dbReference type="EMBL" id="CAJNAQ010000001">
    <property type="protein sequence ID" value="CAE6484690.1"/>
    <property type="molecule type" value="Genomic_DNA"/>
</dbReference>
<protein>
    <submittedName>
        <fullName evidence="1">Uncharacterized protein</fullName>
    </submittedName>
</protein>
<gene>
    <name evidence="1" type="ORF">NUZ5A_10056</name>
</gene>
<dbReference type="AlphaFoldDB" id="A0A812EX18"/>
<accession>A0A812EX18</accession>